<dbReference type="SUPFAM" id="SSF57959">
    <property type="entry name" value="Leucine zipper domain"/>
    <property type="match status" value="1"/>
</dbReference>
<evidence type="ECO:0000313" key="5">
    <source>
        <dbReference type="Proteomes" id="UP000008909"/>
    </source>
</evidence>
<feature type="region of interest" description="Disordered" evidence="2">
    <location>
        <begin position="774"/>
        <end position="799"/>
    </location>
</feature>
<dbReference type="EMBL" id="DF143280">
    <property type="protein sequence ID" value="GAA52353.1"/>
    <property type="molecule type" value="Genomic_DNA"/>
</dbReference>
<dbReference type="InterPro" id="IPR046347">
    <property type="entry name" value="bZIP_sf"/>
</dbReference>
<feature type="region of interest" description="Disordered" evidence="2">
    <location>
        <begin position="336"/>
        <end position="358"/>
    </location>
</feature>
<dbReference type="SMART" id="SM00338">
    <property type="entry name" value="BRLZ"/>
    <property type="match status" value="1"/>
</dbReference>
<dbReference type="Gene3D" id="1.20.5.170">
    <property type="match status" value="1"/>
</dbReference>
<feature type="compositionally biased region" description="Polar residues" evidence="2">
    <location>
        <begin position="659"/>
        <end position="695"/>
    </location>
</feature>
<evidence type="ECO:0000313" key="4">
    <source>
        <dbReference type="EMBL" id="GAA52353.1"/>
    </source>
</evidence>
<keyword evidence="1" id="KW-0175">Coiled coil</keyword>
<dbReference type="AlphaFoldDB" id="G7YHC0"/>
<dbReference type="Pfam" id="PF00170">
    <property type="entry name" value="bZIP_1"/>
    <property type="match status" value="1"/>
</dbReference>
<dbReference type="PROSITE" id="PS50217">
    <property type="entry name" value="BZIP"/>
    <property type="match status" value="1"/>
</dbReference>
<dbReference type="InterPro" id="IPR004827">
    <property type="entry name" value="bZIP"/>
</dbReference>
<dbReference type="GO" id="GO:0000978">
    <property type="term" value="F:RNA polymerase II cis-regulatory region sequence-specific DNA binding"/>
    <property type="evidence" value="ECO:0007669"/>
    <property type="project" value="TreeGrafter"/>
</dbReference>
<dbReference type="GO" id="GO:0005667">
    <property type="term" value="C:transcription regulator complex"/>
    <property type="evidence" value="ECO:0007669"/>
    <property type="project" value="TreeGrafter"/>
</dbReference>
<proteinExistence type="predicted"/>
<keyword evidence="5" id="KW-1185">Reference proteome</keyword>
<gene>
    <name evidence="4" type="ORF">CLF_107912</name>
</gene>
<accession>G7YHC0</accession>
<protein>
    <submittedName>
        <fullName evidence="4">cAMP-responsive element modulator</fullName>
    </submittedName>
</protein>
<feature type="region of interest" description="Disordered" evidence="2">
    <location>
        <begin position="415"/>
        <end position="443"/>
    </location>
</feature>
<dbReference type="PANTHER" id="PTHR45879">
    <property type="entry name" value="CYCLIC AMP RESPONSE ELEMENT-BINDING PROTEIN B"/>
    <property type="match status" value="1"/>
</dbReference>
<dbReference type="CDD" id="cd14690">
    <property type="entry name" value="bZIP_CREB1"/>
    <property type="match status" value="1"/>
</dbReference>
<evidence type="ECO:0000259" key="3">
    <source>
        <dbReference type="PROSITE" id="PS50217"/>
    </source>
</evidence>
<feature type="compositionally biased region" description="Low complexity" evidence="2">
    <location>
        <begin position="696"/>
        <end position="710"/>
    </location>
</feature>
<dbReference type="PANTHER" id="PTHR45879:SF3">
    <property type="entry name" value="CYCLIC AMP RESPONSE ELEMENT-BINDING PROTEIN B"/>
    <property type="match status" value="1"/>
</dbReference>
<organism evidence="4 5">
    <name type="scientific">Clonorchis sinensis</name>
    <name type="common">Chinese liver fluke</name>
    <dbReference type="NCBI Taxonomy" id="79923"/>
    <lineage>
        <taxon>Eukaryota</taxon>
        <taxon>Metazoa</taxon>
        <taxon>Spiralia</taxon>
        <taxon>Lophotrochozoa</taxon>
        <taxon>Platyhelminthes</taxon>
        <taxon>Trematoda</taxon>
        <taxon>Digenea</taxon>
        <taxon>Opisthorchiida</taxon>
        <taxon>Opisthorchiata</taxon>
        <taxon>Opisthorchiidae</taxon>
        <taxon>Clonorchis</taxon>
    </lineage>
</organism>
<name>G7YHC0_CLOSI</name>
<feature type="coiled-coil region" evidence="1">
    <location>
        <begin position="513"/>
        <end position="540"/>
    </location>
</feature>
<feature type="domain" description="BZIP" evidence="3">
    <location>
        <begin position="488"/>
        <end position="538"/>
    </location>
</feature>
<sequence length="832" mass="88881">MTRFGYSSFPKLVRVGSWLPSDALCRLHVVPYAFTGAFAKPNRIMSQAVEELERVQRLSPSSISANQQTAGAVTSSGRIASFNRLSAGVPSYGPSSSPAMSAAAAAAFLLQAATGGSVNGEGSAGPVRRSSARFFESPQSSPSFPSAVISAAAQQAALAAAAQAISSSHSSPNAKASSDLQAAVISLALAANPPTSSQSDLYRYDQQDPSSRPSQAVTDLFFLSERHPELLKSHPSLASVFRRRSSTVLPTYLSELSNTDKTHETIEKPVLNSDPSFPHNLVSAFEVIHSQNSGFSDVPGQSLSPTSMARLSASRDGSSKEHFSRDVDPYRFSQGPSVLSPQNPKFPRHFPPTTESTVPYDRNFSRVYRGSPGQDMVSAAYPSHNPYDRSTTHSNLSPTSVANVTESGATLCRSPSPLSCSSLSNSATPRLNISPMGQDGRNRSMLLDSADQSTKSGTSYASVRAGCLSEHEIKTEYSVPGSYADEPNRKREQRLIKNREAARECRRKKKEYVKCLEARVSLLESQNQQLIEELQKVKALCFNELCGLGLTNSTAACAAAVLAAVTSVPGTYSAPSASTAMKSSPSDVAARQMNNESFGHTTLPSDESQLGAHLLPLCRSRTRRRSILSATKFQSDVTSLDSQIAPDYPNDYIGEVDSAGSQLQPFPPTGATQRQNGSQQYRDAQSRASESTSAGVSPSSYDSVAAASDSYRQHNHAQTASTIPTIPREDSKRIEQSPYSYSPPAVQAVSRTSTYFHHPHYAAKRAYRNLTVNTDEPNAYTDPQTSSPEHGGSVKSTRSANTVADAAVILAAAAAMVAESESTSNAEPRVSS</sequence>
<dbReference type="GO" id="GO:0005634">
    <property type="term" value="C:nucleus"/>
    <property type="evidence" value="ECO:0007669"/>
    <property type="project" value="InterPro"/>
</dbReference>
<feature type="region of interest" description="Disordered" evidence="2">
    <location>
        <begin position="642"/>
        <end position="745"/>
    </location>
</feature>
<dbReference type="InterPro" id="IPR001630">
    <property type="entry name" value="Leuzip_CREB"/>
</dbReference>
<dbReference type="Proteomes" id="UP000008909">
    <property type="component" value="Unassembled WGS sequence"/>
</dbReference>
<feature type="region of interest" description="Disordered" evidence="2">
    <location>
        <begin position="194"/>
        <end position="213"/>
    </location>
</feature>
<feature type="compositionally biased region" description="Low complexity" evidence="2">
    <location>
        <begin position="415"/>
        <end position="426"/>
    </location>
</feature>
<dbReference type="GO" id="GO:0000981">
    <property type="term" value="F:DNA-binding transcription factor activity, RNA polymerase II-specific"/>
    <property type="evidence" value="ECO:0007669"/>
    <property type="project" value="TreeGrafter"/>
</dbReference>
<dbReference type="PROSITE" id="PS00036">
    <property type="entry name" value="BZIP_BASIC"/>
    <property type="match status" value="1"/>
</dbReference>
<reference key="2">
    <citation type="submission" date="2011-10" db="EMBL/GenBank/DDBJ databases">
        <title>The genome and transcriptome sequence of Clonorchis sinensis provide insights into the carcinogenic liver fluke.</title>
        <authorList>
            <person name="Wang X."/>
            <person name="Huang Y."/>
            <person name="Chen W."/>
            <person name="Liu H."/>
            <person name="Guo L."/>
            <person name="Chen Y."/>
            <person name="Luo F."/>
            <person name="Zhou W."/>
            <person name="Sun J."/>
            <person name="Mao Q."/>
            <person name="Liang P."/>
            <person name="Zhou C."/>
            <person name="Tian Y."/>
            <person name="Men J."/>
            <person name="Lv X."/>
            <person name="Huang L."/>
            <person name="Zhou J."/>
            <person name="Hu Y."/>
            <person name="Li R."/>
            <person name="Zhang F."/>
            <person name="Lei H."/>
            <person name="Li X."/>
            <person name="Hu X."/>
            <person name="Liang C."/>
            <person name="Xu J."/>
            <person name="Wu Z."/>
            <person name="Yu X."/>
        </authorList>
    </citation>
    <scope>NUCLEOTIDE SEQUENCE</scope>
    <source>
        <strain>Henan</strain>
    </source>
</reference>
<reference evidence="4" key="1">
    <citation type="journal article" date="2011" name="Genome Biol.">
        <title>The draft genome of the carcinogenic human liver fluke Clonorchis sinensis.</title>
        <authorList>
            <person name="Wang X."/>
            <person name="Chen W."/>
            <person name="Huang Y."/>
            <person name="Sun J."/>
            <person name="Men J."/>
            <person name="Liu H."/>
            <person name="Luo F."/>
            <person name="Guo L."/>
            <person name="Lv X."/>
            <person name="Deng C."/>
            <person name="Zhou C."/>
            <person name="Fan Y."/>
            <person name="Li X."/>
            <person name="Huang L."/>
            <person name="Hu Y."/>
            <person name="Liang C."/>
            <person name="Hu X."/>
            <person name="Xu J."/>
            <person name="Yu X."/>
        </authorList>
    </citation>
    <scope>NUCLEOTIDE SEQUENCE [LARGE SCALE GENOMIC DNA]</scope>
    <source>
        <strain evidence="4">Henan</strain>
    </source>
</reference>
<evidence type="ECO:0000256" key="1">
    <source>
        <dbReference type="SAM" id="Coils"/>
    </source>
</evidence>
<evidence type="ECO:0000256" key="2">
    <source>
        <dbReference type="SAM" id="MobiDB-lite"/>
    </source>
</evidence>